<sequence length="658" mass="75074">MTTRKLYALLVGVNEYERPLIPSLKGTHKDVDHIQNYLKKRYQETFELDIKVLKDGAATRGNVIKGLEQHLGKATENDVAIFFFAGHGSWTTENEAIKASNTIEIEKTLICHDSRTATKYDLSENELLVLLSYIGRNRADVIVLLDACHSMEFESHTGQTTRSFGGTKKPRKIEHYLYDATIKSNKFYFYKEILKYKKVKNFPKPTYAGFYACNTTEYAEENENGGWFTQGLIAGLKSNKTPQTYFQTYNAILSEMIDYPVAQTPFFEAYNGFDVNRIFISGEASNQKTKRFKVSRDKNGTTYSIQFGAQLGFPLDLKRSISFNLFGGKDKLEIVGTGEVQFIGMKNSPIHLSLPSMKYAEAYWAEILDFTIIPMSIGFVGAQGDLDALNKGLDKQDIRQVIFVTNVEECLFNLVWEEGAQCYRLYEKNRSVFILEFERLSIAKEDLLELLIFTLEHLSQWHSSVELSNPKSGITSKDIVLRFNTPKIEDTKAVQCVYSKGGFEIQTDLKNANHLPQKEYEKILLESEVDEVFDYEVGITNVSFSQDYYIACLLISADYGVIPLDSNIHLPARGSIDNIIDANYSRLSIARYKDTNVTNYLKVIISKDELPTIEGFMLSELNLEQKLEDQVKPRAVAPERIKIFDWQTSELAFCLKRK</sequence>
<dbReference type="Gene3D" id="3.40.50.1460">
    <property type="match status" value="1"/>
</dbReference>
<gene>
    <name evidence="2" type="ORF">HELGO_WM23766</name>
</gene>
<dbReference type="InterPro" id="IPR011600">
    <property type="entry name" value="Pept_C14_caspase"/>
</dbReference>
<dbReference type="InterPro" id="IPR050452">
    <property type="entry name" value="Metacaspase"/>
</dbReference>
<dbReference type="PANTHER" id="PTHR48104:SF30">
    <property type="entry name" value="METACASPASE-1"/>
    <property type="match status" value="1"/>
</dbReference>
<dbReference type="SUPFAM" id="SSF52129">
    <property type="entry name" value="Caspase-like"/>
    <property type="match status" value="1"/>
</dbReference>
<protein>
    <submittedName>
        <fullName evidence="2">Peptidase C14 caspase catalytic subunit p20</fullName>
    </submittedName>
</protein>
<dbReference type="PANTHER" id="PTHR48104">
    <property type="entry name" value="METACASPASE-4"/>
    <property type="match status" value="1"/>
</dbReference>
<dbReference type="EMBL" id="CACVAQ010000466">
    <property type="protein sequence ID" value="CAA6829131.1"/>
    <property type="molecule type" value="Genomic_DNA"/>
</dbReference>
<organism evidence="2">
    <name type="scientific">uncultured Aureispira sp</name>
    <dbReference type="NCBI Taxonomy" id="1331704"/>
    <lineage>
        <taxon>Bacteria</taxon>
        <taxon>Pseudomonadati</taxon>
        <taxon>Bacteroidota</taxon>
        <taxon>Saprospiria</taxon>
        <taxon>Saprospirales</taxon>
        <taxon>Saprospiraceae</taxon>
        <taxon>Aureispira</taxon>
        <taxon>environmental samples</taxon>
    </lineage>
</organism>
<evidence type="ECO:0000259" key="1">
    <source>
        <dbReference type="Pfam" id="PF00656"/>
    </source>
</evidence>
<proteinExistence type="predicted"/>
<reference evidence="2" key="1">
    <citation type="submission" date="2020-01" db="EMBL/GenBank/DDBJ databases">
        <authorList>
            <person name="Meier V. D."/>
            <person name="Meier V D."/>
        </authorList>
    </citation>
    <scope>NUCLEOTIDE SEQUENCE</scope>
    <source>
        <strain evidence="2">HLG_WM_MAG_10</strain>
    </source>
</reference>
<feature type="domain" description="Peptidase C14 caspase" evidence="1">
    <location>
        <begin position="7"/>
        <end position="256"/>
    </location>
</feature>
<dbReference type="Pfam" id="PF00656">
    <property type="entry name" value="Peptidase_C14"/>
    <property type="match status" value="1"/>
</dbReference>
<dbReference type="GO" id="GO:0005737">
    <property type="term" value="C:cytoplasm"/>
    <property type="evidence" value="ECO:0007669"/>
    <property type="project" value="TreeGrafter"/>
</dbReference>
<dbReference type="AlphaFoldDB" id="A0A6S6UF86"/>
<accession>A0A6S6UF86</accession>
<dbReference type="GO" id="GO:0004197">
    <property type="term" value="F:cysteine-type endopeptidase activity"/>
    <property type="evidence" value="ECO:0007669"/>
    <property type="project" value="InterPro"/>
</dbReference>
<name>A0A6S6UF86_9BACT</name>
<evidence type="ECO:0000313" key="2">
    <source>
        <dbReference type="EMBL" id="CAA6829131.1"/>
    </source>
</evidence>
<dbReference type="GO" id="GO:0006508">
    <property type="term" value="P:proteolysis"/>
    <property type="evidence" value="ECO:0007669"/>
    <property type="project" value="InterPro"/>
</dbReference>
<dbReference type="InterPro" id="IPR029030">
    <property type="entry name" value="Caspase-like_dom_sf"/>
</dbReference>